<protein>
    <submittedName>
        <fullName evidence="2">Uncharacterized protein</fullName>
    </submittedName>
</protein>
<feature type="region of interest" description="Disordered" evidence="1">
    <location>
        <begin position="141"/>
        <end position="179"/>
    </location>
</feature>
<gene>
    <name evidence="2" type="ORF">BDZ90DRAFT_66772</name>
</gene>
<dbReference type="GeneID" id="37031587"/>
<organism evidence="2 3">
    <name type="scientific">Jaminaea rosea</name>
    <dbReference type="NCBI Taxonomy" id="1569628"/>
    <lineage>
        <taxon>Eukaryota</taxon>
        <taxon>Fungi</taxon>
        <taxon>Dikarya</taxon>
        <taxon>Basidiomycota</taxon>
        <taxon>Ustilaginomycotina</taxon>
        <taxon>Exobasidiomycetes</taxon>
        <taxon>Microstromatales</taxon>
        <taxon>Microstromatales incertae sedis</taxon>
        <taxon>Jaminaea</taxon>
    </lineage>
</organism>
<keyword evidence="3" id="KW-1185">Reference proteome</keyword>
<dbReference type="RefSeq" id="XP_025360107.1">
    <property type="nucleotide sequence ID" value="XM_025509764.1"/>
</dbReference>
<evidence type="ECO:0000313" key="3">
    <source>
        <dbReference type="Proteomes" id="UP000245884"/>
    </source>
</evidence>
<evidence type="ECO:0000256" key="1">
    <source>
        <dbReference type="SAM" id="MobiDB-lite"/>
    </source>
</evidence>
<dbReference type="Proteomes" id="UP000245884">
    <property type="component" value="Unassembled WGS sequence"/>
</dbReference>
<name>A0A316UQT7_9BASI</name>
<reference evidence="2 3" key="1">
    <citation type="journal article" date="2018" name="Mol. Biol. Evol.">
        <title>Broad Genomic Sampling Reveals a Smut Pathogenic Ancestry of the Fungal Clade Ustilaginomycotina.</title>
        <authorList>
            <person name="Kijpornyongpan T."/>
            <person name="Mondo S.J."/>
            <person name="Barry K."/>
            <person name="Sandor L."/>
            <person name="Lee J."/>
            <person name="Lipzen A."/>
            <person name="Pangilinan J."/>
            <person name="LaButti K."/>
            <person name="Hainaut M."/>
            <person name="Henrissat B."/>
            <person name="Grigoriev I.V."/>
            <person name="Spatafora J.W."/>
            <person name="Aime M.C."/>
        </authorList>
    </citation>
    <scope>NUCLEOTIDE SEQUENCE [LARGE SCALE GENOMIC DNA]</scope>
    <source>
        <strain evidence="2 3">MCA 5214</strain>
    </source>
</reference>
<sequence length="233" mass="25576">MLLQATGRRQSSSSSSTCLTLHGLHAHRSHDSSPCLCKEKAGKVGGDDKEDQTRSLGACGCHTHPSQWSASRYGSRLPPGGHARLWASRRSDMYTFRPATTEIVPAKRSWVVRAQVPSADLMFRHCILEGQEQHQREYTWKERRDETHRDRSRHGVVASLERLQSAEGSGSAKSSMKPELDKELSDEFVKQAATSNFAALPRPFLLLGGQVIRSGKTSGLGGTPVRVSSTAVL</sequence>
<dbReference type="EMBL" id="KZ819675">
    <property type="protein sequence ID" value="PWN25495.1"/>
    <property type="molecule type" value="Genomic_DNA"/>
</dbReference>
<proteinExistence type="predicted"/>
<evidence type="ECO:0000313" key="2">
    <source>
        <dbReference type="EMBL" id="PWN25495.1"/>
    </source>
</evidence>
<accession>A0A316UQT7</accession>
<dbReference type="AlphaFoldDB" id="A0A316UQT7"/>